<dbReference type="AlphaFoldDB" id="A0A5C4UW59"/>
<dbReference type="SUPFAM" id="SSF53474">
    <property type="entry name" value="alpha/beta-Hydrolases"/>
    <property type="match status" value="1"/>
</dbReference>
<dbReference type="InterPro" id="IPR029058">
    <property type="entry name" value="AB_hydrolase_fold"/>
</dbReference>
<evidence type="ECO:0000256" key="1">
    <source>
        <dbReference type="ARBA" id="ARBA00022801"/>
    </source>
</evidence>
<proteinExistence type="predicted"/>
<dbReference type="Pfam" id="PF12697">
    <property type="entry name" value="Abhydrolase_6"/>
    <property type="match status" value="1"/>
</dbReference>
<comment type="caution">
    <text evidence="3">The sequence shown here is derived from an EMBL/GenBank/DDBJ whole genome shotgun (WGS) entry which is preliminary data.</text>
</comment>
<gene>
    <name evidence="3" type="ORF">FH715_20420</name>
</gene>
<dbReference type="InterPro" id="IPR000073">
    <property type="entry name" value="AB_hydrolase_1"/>
</dbReference>
<organism evidence="3 4">
    <name type="scientific">Streptomyces sedi</name>
    <dbReference type="NCBI Taxonomy" id="555059"/>
    <lineage>
        <taxon>Bacteria</taxon>
        <taxon>Bacillati</taxon>
        <taxon>Actinomycetota</taxon>
        <taxon>Actinomycetes</taxon>
        <taxon>Kitasatosporales</taxon>
        <taxon>Streptomycetaceae</taxon>
        <taxon>Streptomyces</taxon>
    </lineage>
</organism>
<dbReference type="Proteomes" id="UP000311713">
    <property type="component" value="Unassembled WGS sequence"/>
</dbReference>
<keyword evidence="1 3" id="KW-0378">Hydrolase</keyword>
<dbReference type="RefSeq" id="WP_139647433.1">
    <property type="nucleotide sequence ID" value="NZ_BAAAZS010000136.1"/>
</dbReference>
<evidence type="ECO:0000313" key="3">
    <source>
        <dbReference type="EMBL" id="TNM27768.1"/>
    </source>
</evidence>
<sequence length="273" mass="28932">MPTADVNGIRVSYEDTGAGPPVVLISGTGANGREWDLHQVPALTAAGHRVVTFSNRGVPPTDECPEGFTVDDLVADTAALIEHVVGGPSAVVGTSLGAYVAQELTLARPELVTRAVFMATRGRGDILADARAQAEIALHDSGITLPPRYAAVTRAMRNLSPHTLRDAQLVADWLDLFEMSKDGGPGVRAQLALDRHPDRLPAYGAITVPCRVIAFEDDLLAPPHLGREVAEAVPGADFHVVPRCGHYGYLENPTAVNDELCAFLRAGRPGGDR</sequence>
<dbReference type="GO" id="GO:0016787">
    <property type="term" value="F:hydrolase activity"/>
    <property type="evidence" value="ECO:0007669"/>
    <property type="project" value="UniProtKB-KW"/>
</dbReference>
<accession>A0A5C4UW59</accession>
<name>A0A5C4UW59_9ACTN</name>
<dbReference type="OrthoDB" id="3210844at2"/>
<dbReference type="Gene3D" id="3.40.50.1820">
    <property type="entry name" value="alpha/beta hydrolase"/>
    <property type="match status" value="1"/>
</dbReference>
<evidence type="ECO:0000259" key="2">
    <source>
        <dbReference type="Pfam" id="PF12697"/>
    </source>
</evidence>
<dbReference type="PANTHER" id="PTHR43798:SF31">
    <property type="entry name" value="AB HYDROLASE SUPERFAMILY PROTEIN YCLE"/>
    <property type="match status" value="1"/>
</dbReference>
<dbReference type="PANTHER" id="PTHR43798">
    <property type="entry name" value="MONOACYLGLYCEROL LIPASE"/>
    <property type="match status" value="1"/>
</dbReference>
<evidence type="ECO:0000313" key="4">
    <source>
        <dbReference type="Proteomes" id="UP000311713"/>
    </source>
</evidence>
<dbReference type="GO" id="GO:0016020">
    <property type="term" value="C:membrane"/>
    <property type="evidence" value="ECO:0007669"/>
    <property type="project" value="TreeGrafter"/>
</dbReference>
<feature type="domain" description="AB hydrolase-1" evidence="2">
    <location>
        <begin position="22"/>
        <end position="258"/>
    </location>
</feature>
<keyword evidence="4" id="KW-1185">Reference proteome</keyword>
<dbReference type="InterPro" id="IPR050266">
    <property type="entry name" value="AB_hydrolase_sf"/>
</dbReference>
<protein>
    <submittedName>
        <fullName evidence="3">Alpha/beta hydrolase</fullName>
    </submittedName>
</protein>
<dbReference type="EMBL" id="VDGT01000016">
    <property type="protein sequence ID" value="TNM27768.1"/>
    <property type="molecule type" value="Genomic_DNA"/>
</dbReference>
<reference evidence="3 4" key="1">
    <citation type="submission" date="2019-06" db="EMBL/GenBank/DDBJ databases">
        <title>Draft genome of Streptomyces sedi sp. JCM16909.</title>
        <authorList>
            <person name="Klykleung N."/>
            <person name="Tanasupawat S."/>
            <person name="Kudo T."/>
            <person name="Yuki M."/>
            <person name="Ohkuma M."/>
        </authorList>
    </citation>
    <scope>NUCLEOTIDE SEQUENCE [LARGE SCALE GENOMIC DNA]</scope>
    <source>
        <strain evidence="3 4">JCM 16909</strain>
    </source>
</reference>